<protein>
    <submittedName>
        <fullName evidence="12">Protein TolR</fullName>
    </submittedName>
</protein>
<dbReference type="GO" id="GO:0015031">
    <property type="term" value="P:protein transport"/>
    <property type="evidence" value="ECO:0007669"/>
    <property type="project" value="UniProtKB-KW"/>
</dbReference>
<proteinExistence type="inferred from homology"/>
<reference evidence="13" key="1">
    <citation type="submission" date="2008-03" db="EMBL/GenBank/DDBJ databases">
        <title>Complete sequence of chromosome of Beijerinckia indica subsp. indica ATCC 9039.</title>
        <authorList>
            <consortium name="US DOE Joint Genome Institute"/>
            <person name="Copeland A."/>
            <person name="Lucas S."/>
            <person name="Lapidus A."/>
            <person name="Glavina del Rio T."/>
            <person name="Dalin E."/>
            <person name="Tice H."/>
            <person name="Bruce D."/>
            <person name="Goodwin L."/>
            <person name="Pitluck S."/>
            <person name="LaButti K."/>
            <person name="Schmutz J."/>
            <person name="Larimer F."/>
            <person name="Land M."/>
            <person name="Hauser L."/>
            <person name="Kyrpides N."/>
            <person name="Mikhailova N."/>
            <person name="Dunfield P.F."/>
            <person name="Dedysh S.N."/>
            <person name="Liesack W."/>
            <person name="Saw J.H."/>
            <person name="Alam M."/>
            <person name="Chen Y."/>
            <person name="Murrell J.C."/>
            <person name="Richardson P."/>
        </authorList>
    </citation>
    <scope>NUCLEOTIDE SEQUENCE [LARGE SCALE GENOMIC DNA]</scope>
    <source>
        <strain evidence="13">ATCC 9039 / DSM 1715 / NCIMB 8712</strain>
    </source>
</reference>
<evidence type="ECO:0000256" key="1">
    <source>
        <dbReference type="ARBA" id="ARBA00004162"/>
    </source>
</evidence>
<evidence type="ECO:0000256" key="3">
    <source>
        <dbReference type="ARBA" id="ARBA00022475"/>
    </source>
</evidence>
<comment type="similarity">
    <text evidence="2 10">Belongs to the ExbD/TolR family.</text>
</comment>
<sequence length="155" mass="15976">MAFASPKADGGEAAPMSDMNVTPLVDVMLVLLIVFMVAAPLMATGVPVDLPKAQTKPLNEQKPPIAVSIDAAGKFFVDQAEVAPEELIYVLGQNAESKDRRIHVRGDKAIAYGKVIEVMGLINSAGYTKVALVSEAPGAATPSPAASTPAPAPAP</sequence>
<dbReference type="GO" id="GO:0005886">
    <property type="term" value="C:plasma membrane"/>
    <property type="evidence" value="ECO:0007669"/>
    <property type="project" value="UniProtKB-SubCell"/>
</dbReference>
<dbReference type="STRING" id="395963.Bind_0527"/>
<feature type="transmembrane region" description="Helical" evidence="11">
    <location>
        <begin position="27"/>
        <end position="48"/>
    </location>
</feature>
<evidence type="ECO:0000313" key="13">
    <source>
        <dbReference type="Proteomes" id="UP000001695"/>
    </source>
</evidence>
<dbReference type="Gene3D" id="3.30.420.270">
    <property type="match status" value="1"/>
</dbReference>
<dbReference type="GO" id="GO:0051301">
    <property type="term" value="P:cell division"/>
    <property type="evidence" value="ECO:0007669"/>
    <property type="project" value="UniProtKB-KW"/>
</dbReference>
<keyword evidence="8 11" id="KW-0472">Membrane</keyword>
<evidence type="ECO:0000313" key="12">
    <source>
        <dbReference type="EMBL" id="ACB94179.1"/>
    </source>
</evidence>
<name>B2IEY8_BEII9</name>
<keyword evidence="10" id="KW-0813">Transport</keyword>
<dbReference type="PANTHER" id="PTHR30558:SF7">
    <property type="entry name" value="TOL-PAL SYSTEM PROTEIN TOLR"/>
    <property type="match status" value="1"/>
</dbReference>
<evidence type="ECO:0000256" key="11">
    <source>
        <dbReference type="SAM" id="Phobius"/>
    </source>
</evidence>
<dbReference type="KEGG" id="bid:Bind_0527"/>
<evidence type="ECO:0000256" key="8">
    <source>
        <dbReference type="ARBA" id="ARBA00023136"/>
    </source>
</evidence>
<dbReference type="EMBL" id="CP001016">
    <property type="protein sequence ID" value="ACB94179.1"/>
    <property type="molecule type" value="Genomic_DNA"/>
</dbReference>
<reference evidence="12 13" key="2">
    <citation type="journal article" date="2010" name="J. Bacteriol.">
        <title>Complete genome sequence of Beijerinckia indica subsp. indica.</title>
        <authorList>
            <person name="Tamas I."/>
            <person name="Dedysh S.N."/>
            <person name="Liesack W."/>
            <person name="Stott M.B."/>
            <person name="Alam M."/>
            <person name="Murrell J.C."/>
            <person name="Dunfield P.F."/>
        </authorList>
    </citation>
    <scope>NUCLEOTIDE SEQUENCE [LARGE SCALE GENOMIC DNA]</scope>
    <source>
        <strain evidence="13">ATCC 9039 / DSM 1715 / NCIMB 8712</strain>
    </source>
</reference>
<dbReference type="AlphaFoldDB" id="B2IEY8"/>
<evidence type="ECO:0000256" key="6">
    <source>
        <dbReference type="ARBA" id="ARBA00022692"/>
    </source>
</evidence>
<dbReference type="NCBIfam" id="TIGR02801">
    <property type="entry name" value="tolR"/>
    <property type="match status" value="1"/>
</dbReference>
<dbReference type="eggNOG" id="COG0848">
    <property type="taxonomic scope" value="Bacteria"/>
</dbReference>
<evidence type="ECO:0000256" key="2">
    <source>
        <dbReference type="ARBA" id="ARBA00005811"/>
    </source>
</evidence>
<keyword evidence="3" id="KW-1003">Cell membrane</keyword>
<dbReference type="PANTHER" id="PTHR30558">
    <property type="entry name" value="EXBD MEMBRANE COMPONENT OF PMF-DRIVEN MACROMOLECULE IMPORT SYSTEM"/>
    <property type="match status" value="1"/>
</dbReference>
<comment type="subcellular location">
    <subcellularLocation>
        <location evidence="1">Cell membrane</location>
        <topology evidence="1">Single-pass membrane protein</topology>
    </subcellularLocation>
    <subcellularLocation>
        <location evidence="10">Cell membrane</location>
        <topology evidence="10">Single-pass type II membrane protein</topology>
    </subcellularLocation>
</comment>
<keyword evidence="10" id="KW-0653">Protein transport</keyword>
<organism evidence="12 13">
    <name type="scientific">Beijerinckia indica subsp. indica (strain ATCC 9039 / DSM 1715 / NCIMB 8712)</name>
    <dbReference type="NCBI Taxonomy" id="395963"/>
    <lineage>
        <taxon>Bacteria</taxon>
        <taxon>Pseudomonadati</taxon>
        <taxon>Pseudomonadota</taxon>
        <taxon>Alphaproteobacteria</taxon>
        <taxon>Hyphomicrobiales</taxon>
        <taxon>Beijerinckiaceae</taxon>
        <taxon>Beijerinckia</taxon>
    </lineage>
</organism>
<evidence type="ECO:0000256" key="7">
    <source>
        <dbReference type="ARBA" id="ARBA00022989"/>
    </source>
</evidence>
<keyword evidence="5" id="KW-0132">Cell division</keyword>
<keyword evidence="9" id="KW-0131">Cell cycle</keyword>
<dbReference type="GO" id="GO:0022857">
    <property type="term" value="F:transmembrane transporter activity"/>
    <property type="evidence" value="ECO:0007669"/>
    <property type="project" value="InterPro"/>
</dbReference>
<dbReference type="Pfam" id="PF02472">
    <property type="entry name" value="ExbD"/>
    <property type="match status" value="1"/>
</dbReference>
<accession>B2IEY8</accession>
<dbReference type="InterPro" id="IPR014168">
    <property type="entry name" value="Tol-Pal_TolR"/>
</dbReference>
<gene>
    <name evidence="12" type="ordered locus">Bind_0527</name>
</gene>
<evidence type="ECO:0000256" key="9">
    <source>
        <dbReference type="ARBA" id="ARBA00023306"/>
    </source>
</evidence>
<keyword evidence="13" id="KW-1185">Reference proteome</keyword>
<dbReference type="HOGENOM" id="CLU_085305_1_3_5"/>
<dbReference type="RefSeq" id="WP_012383537.1">
    <property type="nucleotide sequence ID" value="NC_010581.1"/>
</dbReference>
<dbReference type="InterPro" id="IPR003400">
    <property type="entry name" value="ExbD"/>
</dbReference>
<keyword evidence="6 10" id="KW-0812">Transmembrane</keyword>
<evidence type="ECO:0000256" key="5">
    <source>
        <dbReference type="ARBA" id="ARBA00022618"/>
    </source>
</evidence>
<dbReference type="Proteomes" id="UP000001695">
    <property type="component" value="Chromosome"/>
</dbReference>
<evidence type="ECO:0000256" key="10">
    <source>
        <dbReference type="RuleBase" id="RU003879"/>
    </source>
</evidence>
<evidence type="ECO:0000256" key="4">
    <source>
        <dbReference type="ARBA" id="ARBA00022519"/>
    </source>
</evidence>
<keyword evidence="4" id="KW-0997">Cell inner membrane</keyword>
<keyword evidence="7 11" id="KW-1133">Transmembrane helix</keyword>